<dbReference type="InterPro" id="IPR003691">
    <property type="entry name" value="FluC"/>
</dbReference>
<keyword evidence="5 10" id="KW-0472">Membrane</keyword>
<evidence type="ECO:0000313" key="12">
    <source>
        <dbReference type="Proteomes" id="UP001597541"/>
    </source>
</evidence>
<protein>
    <recommendedName>
        <fullName evidence="10">Fluoride-specific ion channel FluC</fullName>
    </recommendedName>
</protein>
<evidence type="ECO:0000256" key="6">
    <source>
        <dbReference type="ARBA" id="ARBA00023303"/>
    </source>
</evidence>
<keyword evidence="3 10" id="KW-0812">Transmembrane</keyword>
<keyword evidence="2 10" id="KW-1003">Cell membrane</keyword>
<keyword evidence="10" id="KW-0915">Sodium</keyword>
<evidence type="ECO:0000256" key="10">
    <source>
        <dbReference type="HAMAP-Rule" id="MF_00454"/>
    </source>
</evidence>
<evidence type="ECO:0000256" key="8">
    <source>
        <dbReference type="ARBA" id="ARBA00035585"/>
    </source>
</evidence>
<comment type="activity regulation">
    <text evidence="10">Na(+) is not transported, but it plays an essential structural role and its presence is essential for fluoride channel function.</text>
</comment>
<organism evidence="11 12">
    <name type="scientific">Paenibacillus gansuensis</name>
    <dbReference type="NCBI Taxonomy" id="306542"/>
    <lineage>
        <taxon>Bacteria</taxon>
        <taxon>Bacillati</taxon>
        <taxon>Bacillota</taxon>
        <taxon>Bacilli</taxon>
        <taxon>Bacillales</taxon>
        <taxon>Paenibacillaceae</taxon>
        <taxon>Paenibacillus</taxon>
    </lineage>
</organism>
<evidence type="ECO:0000256" key="4">
    <source>
        <dbReference type="ARBA" id="ARBA00022989"/>
    </source>
</evidence>
<keyword evidence="12" id="KW-1185">Reference proteome</keyword>
<dbReference type="PANTHER" id="PTHR28259:SF1">
    <property type="entry name" value="FLUORIDE EXPORT PROTEIN 1-RELATED"/>
    <property type="match status" value="1"/>
</dbReference>
<comment type="subcellular location">
    <subcellularLocation>
        <location evidence="1 10">Cell membrane</location>
        <topology evidence="1 10">Multi-pass membrane protein</topology>
    </subcellularLocation>
</comment>
<dbReference type="EMBL" id="JBHUME010000007">
    <property type="protein sequence ID" value="MFD2612873.1"/>
    <property type="molecule type" value="Genomic_DNA"/>
</dbReference>
<feature type="transmembrane region" description="Helical" evidence="10">
    <location>
        <begin position="64"/>
        <end position="86"/>
    </location>
</feature>
<keyword evidence="10" id="KW-0813">Transport</keyword>
<evidence type="ECO:0000256" key="7">
    <source>
        <dbReference type="ARBA" id="ARBA00035120"/>
    </source>
</evidence>
<sequence>MIVSLLLVAAGGAAGSVCRVWVSRRYNCEGAGGEALIPWGTMTVNISGAFLLGMLSATHSPEPLLLLLGTGFLGGYTTFSTLSVQLSDFSRQGQTAAGARYAALTMTLGLTAAYAGHLAGHYLF</sequence>
<dbReference type="RefSeq" id="WP_377602708.1">
    <property type="nucleotide sequence ID" value="NZ_JBHUME010000007.1"/>
</dbReference>
<feature type="transmembrane region" description="Helical" evidence="10">
    <location>
        <begin position="98"/>
        <end position="119"/>
    </location>
</feature>
<keyword evidence="6 10" id="KW-0407">Ion channel</keyword>
<evidence type="ECO:0000313" key="11">
    <source>
        <dbReference type="EMBL" id="MFD2612873.1"/>
    </source>
</evidence>
<keyword evidence="10" id="KW-0479">Metal-binding</keyword>
<dbReference type="Proteomes" id="UP001597541">
    <property type="component" value="Unassembled WGS sequence"/>
</dbReference>
<dbReference type="PANTHER" id="PTHR28259">
    <property type="entry name" value="FLUORIDE EXPORT PROTEIN 1-RELATED"/>
    <property type="match status" value="1"/>
</dbReference>
<comment type="similarity">
    <text evidence="7 10">Belongs to the fluoride channel Fluc/FEX (TC 1.A.43) family.</text>
</comment>
<proteinExistence type="inferred from homology"/>
<reference evidence="12" key="1">
    <citation type="journal article" date="2019" name="Int. J. Syst. Evol. Microbiol.">
        <title>The Global Catalogue of Microorganisms (GCM) 10K type strain sequencing project: providing services to taxonomists for standard genome sequencing and annotation.</title>
        <authorList>
            <consortium name="The Broad Institute Genomics Platform"/>
            <consortium name="The Broad Institute Genome Sequencing Center for Infectious Disease"/>
            <person name="Wu L."/>
            <person name="Ma J."/>
        </authorList>
    </citation>
    <scope>NUCLEOTIDE SEQUENCE [LARGE SCALE GENOMIC DNA]</scope>
    <source>
        <strain evidence="12">KCTC 3950</strain>
    </source>
</reference>
<evidence type="ECO:0000256" key="3">
    <source>
        <dbReference type="ARBA" id="ARBA00022692"/>
    </source>
</evidence>
<dbReference type="HAMAP" id="MF_00454">
    <property type="entry name" value="FluC"/>
    <property type="match status" value="1"/>
</dbReference>
<evidence type="ECO:0000256" key="2">
    <source>
        <dbReference type="ARBA" id="ARBA00022475"/>
    </source>
</evidence>
<feature type="binding site" evidence="10">
    <location>
        <position position="74"/>
    </location>
    <ligand>
        <name>Na(+)</name>
        <dbReference type="ChEBI" id="CHEBI:29101"/>
        <note>structural</note>
    </ligand>
</feature>
<comment type="caution">
    <text evidence="11">The sequence shown here is derived from an EMBL/GenBank/DDBJ whole genome shotgun (WGS) entry which is preliminary data.</text>
</comment>
<keyword evidence="4 10" id="KW-1133">Transmembrane helix</keyword>
<comment type="function">
    <text evidence="9 10">Fluoride-specific ion channel. Important for reducing fluoride concentration in the cell, thus reducing its toxicity.</text>
</comment>
<evidence type="ECO:0000256" key="5">
    <source>
        <dbReference type="ARBA" id="ARBA00023136"/>
    </source>
</evidence>
<comment type="catalytic activity">
    <reaction evidence="8">
        <text>fluoride(in) = fluoride(out)</text>
        <dbReference type="Rhea" id="RHEA:76159"/>
        <dbReference type="ChEBI" id="CHEBI:17051"/>
    </reaction>
    <physiologicalReaction direction="left-to-right" evidence="8">
        <dbReference type="Rhea" id="RHEA:76160"/>
    </physiologicalReaction>
</comment>
<evidence type="ECO:0000256" key="1">
    <source>
        <dbReference type="ARBA" id="ARBA00004651"/>
    </source>
</evidence>
<gene>
    <name evidence="10" type="primary">fluC</name>
    <name evidence="10" type="synonym">crcB</name>
    <name evidence="11" type="ORF">ACFSUF_10620</name>
</gene>
<keyword evidence="10" id="KW-0406">Ion transport</keyword>
<dbReference type="Pfam" id="PF02537">
    <property type="entry name" value="CRCB"/>
    <property type="match status" value="1"/>
</dbReference>
<feature type="transmembrane region" description="Helical" evidence="10">
    <location>
        <begin position="39"/>
        <end position="57"/>
    </location>
</feature>
<accession>A0ABW5PCY6</accession>
<feature type="binding site" evidence="10">
    <location>
        <position position="77"/>
    </location>
    <ligand>
        <name>Na(+)</name>
        <dbReference type="ChEBI" id="CHEBI:29101"/>
        <note>structural</note>
    </ligand>
</feature>
<evidence type="ECO:0000256" key="9">
    <source>
        <dbReference type="ARBA" id="ARBA00049940"/>
    </source>
</evidence>
<name>A0ABW5PCY6_9BACL</name>